<dbReference type="Proteomes" id="UP000558113">
    <property type="component" value="Unassembled WGS sequence"/>
</dbReference>
<dbReference type="Pfam" id="PF00005">
    <property type="entry name" value="ABC_tran"/>
    <property type="match status" value="1"/>
</dbReference>
<dbReference type="Gene3D" id="1.20.1560.10">
    <property type="entry name" value="ABC transporter type 1, transmembrane domain"/>
    <property type="match status" value="1"/>
</dbReference>
<dbReference type="PANTHER" id="PTHR43394">
    <property type="entry name" value="ATP-DEPENDENT PERMEASE MDL1, MITOCHONDRIAL"/>
    <property type="match status" value="1"/>
</dbReference>
<name>A0A7X5BV88_9BACL</name>
<feature type="compositionally biased region" description="Basic and acidic residues" evidence="9">
    <location>
        <begin position="10"/>
        <end position="29"/>
    </location>
</feature>
<evidence type="ECO:0000256" key="2">
    <source>
        <dbReference type="ARBA" id="ARBA00022448"/>
    </source>
</evidence>
<evidence type="ECO:0000259" key="12">
    <source>
        <dbReference type="PROSITE" id="PS50929"/>
    </source>
</evidence>
<evidence type="ECO:0000256" key="4">
    <source>
        <dbReference type="ARBA" id="ARBA00022692"/>
    </source>
</evidence>
<dbReference type="Pfam" id="PF00664">
    <property type="entry name" value="ABC_membrane"/>
    <property type="match status" value="1"/>
</dbReference>
<dbReference type="GO" id="GO:0015421">
    <property type="term" value="F:ABC-type oligopeptide transporter activity"/>
    <property type="evidence" value="ECO:0007669"/>
    <property type="project" value="TreeGrafter"/>
</dbReference>
<proteinExistence type="predicted"/>
<dbReference type="OrthoDB" id="9770415at2"/>
<feature type="transmembrane region" description="Helical" evidence="10">
    <location>
        <begin position="190"/>
        <end position="207"/>
    </location>
</feature>
<dbReference type="InterPro" id="IPR036640">
    <property type="entry name" value="ABC1_TM_sf"/>
</dbReference>
<feature type="region of interest" description="Disordered" evidence="9">
    <location>
        <begin position="1"/>
        <end position="30"/>
    </location>
</feature>
<evidence type="ECO:0000259" key="11">
    <source>
        <dbReference type="PROSITE" id="PS50893"/>
    </source>
</evidence>
<feature type="domain" description="ABC transporter" evidence="11">
    <location>
        <begin position="363"/>
        <end position="598"/>
    </location>
</feature>
<keyword evidence="3" id="KW-1003">Cell membrane</keyword>
<evidence type="ECO:0000256" key="1">
    <source>
        <dbReference type="ARBA" id="ARBA00004651"/>
    </source>
</evidence>
<dbReference type="PANTHER" id="PTHR43394:SF1">
    <property type="entry name" value="ATP-BINDING CASSETTE SUB-FAMILY B MEMBER 10, MITOCHONDRIAL"/>
    <property type="match status" value="1"/>
</dbReference>
<dbReference type="SUPFAM" id="SSF90123">
    <property type="entry name" value="ABC transporter transmembrane region"/>
    <property type="match status" value="1"/>
</dbReference>
<dbReference type="GO" id="GO:0005886">
    <property type="term" value="C:plasma membrane"/>
    <property type="evidence" value="ECO:0007669"/>
    <property type="project" value="UniProtKB-SubCell"/>
</dbReference>
<accession>A0A7X5BV88</accession>
<dbReference type="InterPro" id="IPR003593">
    <property type="entry name" value="AAA+_ATPase"/>
</dbReference>
<feature type="transmembrane region" description="Helical" evidence="10">
    <location>
        <begin position="164"/>
        <end position="184"/>
    </location>
</feature>
<feature type="transmembrane region" description="Helical" evidence="10">
    <location>
        <begin position="91"/>
        <end position="113"/>
    </location>
</feature>
<keyword evidence="8 10" id="KW-0472">Membrane</keyword>
<feature type="domain" description="ABC transmembrane type-1" evidence="12">
    <location>
        <begin position="52"/>
        <end position="331"/>
    </location>
</feature>
<keyword evidence="7 10" id="KW-1133">Transmembrane helix</keyword>
<evidence type="ECO:0000256" key="6">
    <source>
        <dbReference type="ARBA" id="ARBA00022840"/>
    </source>
</evidence>
<evidence type="ECO:0000256" key="5">
    <source>
        <dbReference type="ARBA" id="ARBA00022741"/>
    </source>
</evidence>
<keyword evidence="14" id="KW-1185">Reference proteome</keyword>
<dbReference type="CDD" id="cd18551">
    <property type="entry name" value="ABC_6TM_LmrA_like"/>
    <property type="match status" value="1"/>
</dbReference>
<protein>
    <submittedName>
        <fullName evidence="13">ATP-binding cassette domain-containing protein</fullName>
    </submittedName>
</protein>
<dbReference type="FunFam" id="1.20.1560.10:FF:000011">
    <property type="entry name" value="Multidrug ABC transporter ATP-binding protein"/>
    <property type="match status" value="1"/>
</dbReference>
<evidence type="ECO:0000256" key="10">
    <source>
        <dbReference type="SAM" id="Phobius"/>
    </source>
</evidence>
<dbReference type="AlphaFoldDB" id="A0A7X5BV88"/>
<feature type="transmembrane region" description="Helical" evidence="10">
    <location>
        <begin position="49"/>
        <end position="71"/>
    </location>
</feature>
<keyword evidence="4 10" id="KW-0812">Transmembrane</keyword>
<dbReference type="SMART" id="SM00382">
    <property type="entry name" value="AAA"/>
    <property type="match status" value="1"/>
</dbReference>
<dbReference type="InterPro" id="IPR011527">
    <property type="entry name" value="ABC1_TM_dom"/>
</dbReference>
<dbReference type="FunFam" id="3.40.50.300:FF:000221">
    <property type="entry name" value="Multidrug ABC transporter ATP-binding protein"/>
    <property type="match status" value="1"/>
</dbReference>
<dbReference type="SUPFAM" id="SSF52540">
    <property type="entry name" value="P-loop containing nucleoside triphosphate hydrolases"/>
    <property type="match status" value="1"/>
</dbReference>
<dbReference type="Gene3D" id="3.40.50.300">
    <property type="entry name" value="P-loop containing nucleotide triphosphate hydrolases"/>
    <property type="match status" value="1"/>
</dbReference>
<dbReference type="GO" id="GO:0016887">
    <property type="term" value="F:ATP hydrolysis activity"/>
    <property type="evidence" value="ECO:0007669"/>
    <property type="project" value="InterPro"/>
</dbReference>
<dbReference type="EMBL" id="JAAAMU010000002">
    <property type="protein sequence ID" value="NBC68148.1"/>
    <property type="molecule type" value="Genomic_DNA"/>
</dbReference>
<evidence type="ECO:0000313" key="13">
    <source>
        <dbReference type="EMBL" id="NBC68148.1"/>
    </source>
</evidence>
<keyword evidence="6 13" id="KW-0067">ATP-binding</keyword>
<dbReference type="InterPro" id="IPR003439">
    <property type="entry name" value="ABC_transporter-like_ATP-bd"/>
</dbReference>
<keyword evidence="5" id="KW-0547">Nucleotide-binding</keyword>
<evidence type="ECO:0000256" key="8">
    <source>
        <dbReference type="ARBA" id="ARBA00023136"/>
    </source>
</evidence>
<comment type="caution">
    <text evidence="13">The sequence shown here is derived from an EMBL/GenBank/DDBJ whole genome shotgun (WGS) entry which is preliminary data.</text>
</comment>
<evidence type="ECO:0000313" key="14">
    <source>
        <dbReference type="Proteomes" id="UP000558113"/>
    </source>
</evidence>
<comment type="subcellular location">
    <subcellularLocation>
        <location evidence="1">Cell membrane</location>
        <topology evidence="1">Multi-pass membrane protein</topology>
    </subcellularLocation>
</comment>
<dbReference type="PROSITE" id="PS00211">
    <property type="entry name" value="ABC_TRANSPORTER_1"/>
    <property type="match status" value="1"/>
</dbReference>
<dbReference type="InterPro" id="IPR017871">
    <property type="entry name" value="ABC_transporter-like_CS"/>
</dbReference>
<dbReference type="InterPro" id="IPR027417">
    <property type="entry name" value="P-loop_NTPase"/>
</dbReference>
<feature type="transmembrane region" description="Helical" evidence="10">
    <location>
        <begin position="305"/>
        <end position="326"/>
    </location>
</feature>
<dbReference type="InterPro" id="IPR039421">
    <property type="entry name" value="Type_1_exporter"/>
</dbReference>
<evidence type="ECO:0000256" key="3">
    <source>
        <dbReference type="ARBA" id="ARBA00022475"/>
    </source>
</evidence>
<keyword evidence="2" id="KW-0813">Transport</keyword>
<sequence>MDDSRYTQQTDHRIKDKQENRPRGFEQPESKGSWKMFLKLLRRTKPSKSLIITAVAMSLAGTLISLVIPLFTKKLVDGFDISSLSFRQIASFGGVFILQAVVSGLSMYMLNLAGQRLVANLRDQLWRKLLKLPVSYYDNNRTGETISRMTNDTGVVKQLIAENFTGFLTGTISVVGSIVVLFYMDWQMTTVMLAVIPVAALFMVPLGRQMYLVSKGLQAETASFTSTLTQVLSEIRLVKSMNAEPREYEAGGKGIAGLFRFGRREAKIQALIAPLMFFVMMMLLVVIVGYGGMRVSSGALTAGELVAFILYLMQIVMPMSQISTFFTQFKKTIGATERIIHILDSPEENHDVGKPAEAADQAIRFEQLSFGYNDSEPVLKGLSFDVAPGTVSAIVGPSGGGKTTLFSLLERYYEPTEGTIKLGADDIEAFSLSSWRKQIGYVSQESPLIAGTIRENICYGIDHEVSQETLERAAEMAYAHLFISELPNGYETEVGERGIKLSGGQRQRIAIARALLRDPKILMLDEATSSLDSKSEVVVQEALKNLMAGRTTLVIAHRLSTVVDADQIVFVEKGRVTGKGTHEELLGSHEMYREFATQQLRLQEQDIAAAESH</sequence>
<dbReference type="PROSITE" id="PS50929">
    <property type="entry name" value="ABC_TM1F"/>
    <property type="match status" value="1"/>
</dbReference>
<dbReference type="GO" id="GO:0005524">
    <property type="term" value="F:ATP binding"/>
    <property type="evidence" value="ECO:0007669"/>
    <property type="project" value="UniProtKB-KW"/>
</dbReference>
<reference evidence="13 14" key="1">
    <citation type="submission" date="2020-01" db="EMBL/GenBank/DDBJ databases">
        <title>Paenibacillus soybeanensis sp. nov. isolated from the nodules of soybean (Glycine max(L.) Merr).</title>
        <authorList>
            <person name="Wang H."/>
        </authorList>
    </citation>
    <scope>NUCLEOTIDE SEQUENCE [LARGE SCALE GENOMIC DNA]</scope>
    <source>
        <strain evidence="13 14">DSM 23054</strain>
    </source>
</reference>
<evidence type="ECO:0000256" key="7">
    <source>
        <dbReference type="ARBA" id="ARBA00022989"/>
    </source>
</evidence>
<feature type="transmembrane region" description="Helical" evidence="10">
    <location>
        <begin position="270"/>
        <end position="293"/>
    </location>
</feature>
<evidence type="ECO:0000256" key="9">
    <source>
        <dbReference type="SAM" id="MobiDB-lite"/>
    </source>
</evidence>
<dbReference type="PROSITE" id="PS50893">
    <property type="entry name" value="ABC_TRANSPORTER_2"/>
    <property type="match status" value="1"/>
</dbReference>
<gene>
    <name evidence="13" type="ORF">GT003_03950</name>
</gene>
<organism evidence="13 14">
    <name type="scientific">Paenibacillus sacheonensis</name>
    <dbReference type="NCBI Taxonomy" id="742054"/>
    <lineage>
        <taxon>Bacteria</taxon>
        <taxon>Bacillati</taxon>
        <taxon>Bacillota</taxon>
        <taxon>Bacilli</taxon>
        <taxon>Bacillales</taxon>
        <taxon>Paenibacillaceae</taxon>
        <taxon>Paenibacillus</taxon>
    </lineage>
</organism>